<organism evidence="1 2">
    <name type="scientific">Fusarium fujikuroi</name>
    <name type="common">Bakanae and foot rot disease fungus</name>
    <name type="synonym">Gibberella fujikuroi</name>
    <dbReference type="NCBI Taxonomy" id="5127"/>
    <lineage>
        <taxon>Eukaryota</taxon>
        <taxon>Fungi</taxon>
        <taxon>Dikarya</taxon>
        <taxon>Ascomycota</taxon>
        <taxon>Pezizomycotina</taxon>
        <taxon>Sordariomycetes</taxon>
        <taxon>Hypocreomycetidae</taxon>
        <taxon>Hypocreales</taxon>
        <taxon>Nectriaceae</taxon>
        <taxon>Fusarium</taxon>
        <taxon>Fusarium fujikuroi species complex</taxon>
    </lineage>
</organism>
<sequence length="121" mass="13622">MARAQCSLLSWMSVLQCKSLASRLHYGDPGCLIRHKHHQHHTKTGSPKTRCPVHRLFPIRVWFYSRGLAGFMTAGAGATMSVVQVDGTRLFMDGIIGMSCNDNDLDDPEYEPIRTFESTHM</sequence>
<gene>
    <name evidence="1" type="ORF">C2S_853</name>
</gene>
<dbReference type="AlphaFoldDB" id="A0A2H3RXT7"/>
<evidence type="ECO:0000313" key="1">
    <source>
        <dbReference type="EMBL" id="VTT64037.1"/>
    </source>
</evidence>
<reference evidence="1" key="1">
    <citation type="submission" date="2019-05" db="EMBL/GenBank/DDBJ databases">
        <authorList>
            <person name="Piombo E."/>
        </authorList>
    </citation>
    <scope>NUCLEOTIDE SEQUENCE</scope>
    <source>
        <strain evidence="1">C2S</strain>
    </source>
</reference>
<evidence type="ECO:0000313" key="2">
    <source>
        <dbReference type="Proteomes" id="UP000760494"/>
    </source>
</evidence>
<name>A0A2H3RXT7_FUSFU</name>
<dbReference type="EMBL" id="CABFJX010000112">
    <property type="protein sequence ID" value="VTT64037.1"/>
    <property type="molecule type" value="Genomic_DNA"/>
</dbReference>
<accession>A0A2H3RXT7</accession>
<proteinExistence type="predicted"/>
<protein>
    <submittedName>
        <fullName evidence="1">Uncharacterized protein</fullName>
    </submittedName>
</protein>
<dbReference type="Proteomes" id="UP000760494">
    <property type="component" value="Unassembled WGS sequence"/>
</dbReference>
<comment type="caution">
    <text evidence="1">The sequence shown here is derived from an EMBL/GenBank/DDBJ whole genome shotgun (WGS) entry which is preliminary data.</text>
</comment>